<dbReference type="Proteomes" id="UP000008792">
    <property type="component" value="Unassembled WGS sequence"/>
</dbReference>
<feature type="signal peptide" evidence="1">
    <location>
        <begin position="1"/>
        <end position="21"/>
    </location>
</feature>
<proteinExistence type="predicted"/>
<accession>B4LTZ0</accession>
<feature type="chain" id="PRO_5006457424" evidence="1">
    <location>
        <begin position="22"/>
        <end position="143"/>
    </location>
</feature>
<evidence type="ECO:0000256" key="1">
    <source>
        <dbReference type="SAM" id="SignalP"/>
    </source>
</evidence>
<dbReference type="HOGENOM" id="CLU_1760734_0_0_1"/>
<keyword evidence="1" id="KW-0732">Signal</keyword>
<sequence length="143" mass="16186">MKFLALLVLLLIWQSSELGNALPNTEPTSAPLTTHNEDLKFSPRLLVTPVNDNVKPIRGTENPVRLARKLLLELKLYNLVDEVVQAKHIDDTFGKGLLFEMSNPLQANEVLQAWVDPPGELCKQLHVAQNLRNFYEAQISFRT</sequence>
<dbReference type="OrthoDB" id="10476020at2759"/>
<dbReference type="InParanoid" id="B4LTZ0"/>
<dbReference type="EMBL" id="CH940649">
    <property type="protein sequence ID" value="EDW65043.2"/>
    <property type="molecule type" value="Genomic_DNA"/>
</dbReference>
<dbReference type="AlphaFoldDB" id="B4LTZ0"/>
<keyword evidence="3" id="KW-1185">Reference proteome</keyword>
<dbReference type="eggNOG" id="ENOG502TDJZ">
    <property type="taxonomic scope" value="Eukaryota"/>
</dbReference>
<name>B4LTZ0_DROVI</name>
<organism evidence="2 3">
    <name type="scientific">Drosophila virilis</name>
    <name type="common">Fruit fly</name>
    <dbReference type="NCBI Taxonomy" id="7244"/>
    <lineage>
        <taxon>Eukaryota</taxon>
        <taxon>Metazoa</taxon>
        <taxon>Ecdysozoa</taxon>
        <taxon>Arthropoda</taxon>
        <taxon>Hexapoda</taxon>
        <taxon>Insecta</taxon>
        <taxon>Pterygota</taxon>
        <taxon>Neoptera</taxon>
        <taxon>Endopterygota</taxon>
        <taxon>Diptera</taxon>
        <taxon>Brachycera</taxon>
        <taxon>Muscomorpha</taxon>
        <taxon>Ephydroidea</taxon>
        <taxon>Drosophilidae</taxon>
        <taxon>Drosophila</taxon>
    </lineage>
</organism>
<dbReference type="KEGG" id="dvi:6629050"/>
<evidence type="ECO:0000313" key="3">
    <source>
        <dbReference type="Proteomes" id="UP000008792"/>
    </source>
</evidence>
<evidence type="ECO:0000313" key="2">
    <source>
        <dbReference type="EMBL" id="EDW65043.2"/>
    </source>
</evidence>
<gene>
    <name evidence="2" type="primary">Dvir\GJ17805</name>
    <name evidence="2" type="ORF">Dvir_GJ17805</name>
</gene>
<reference evidence="2 3" key="1">
    <citation type="journal article" date="2007" name="Nature">
        <title>Evolution of genes and genomes on the Drosophila phylogeny.</title>
        <authorList>
            <consortium name="Drosophila 12 Genomes Consortium"/>
            <person name="Clark A.G."/>
            <person name="Eisen M.B."/>
            <person name="Smith D.R."/>
            <person name="Bergman C.M."/>
            <person name="Oliver B."/>
            <person name="Markow T.A."/>
            <person name="Kaufman T.C."/>
            <person name="Kellis M."/>
            <person name="Gelbart W."/>
            <person name="Iyer V.N."/>
            <person name="Pollard D.A."/>
            <person name="Sackton T.B."/>
            <person name="Larracuente A.M."/>
            <person name="Singh N.D."/>
            <person name="Abad J.P."/>
            <person name="Abt D.N."/>
            <person name="Adryan B."/>
            <person name="Aguade M."/>
            <person name="Akashi H."/>
            <person name="Anderson W.W."/>
            <person name="Aquadro C.F."/>
            <person name="Ardell D.H."/>
            <person name="Arguello R."/>
            <person name="Artieri C.G."/>
            <person name="Barbash D.A."/>
            <person name="Barker D."/>
            <person name="Barsanti P."/>
            <person name="Batterham P."/>
            <person name="Batzoglou S."/>
            <person name="Begun D."/>
            <person name="Bhutkar A."/>
            <person name="Blanco E."/>
            <person name="Bosak S.A."/>
            <person name="Bradley R.K."/>
            <person name="Brand A.D."/>
            <person name="Brent M.R."/>
            <person name="Brooks A.N."/>
            <person name="Brown R.H."/>
            <person name="Butlin R.K."/>
            <person name="Caggese C."/>
            <person name="Calvi B.R."/>
            <person name="Bernardo de Carvalho A."/>
            <person name="Caspi A."/>
            <person name="Castrezana S."/>
            <person name="Celniker S.E."/>
            <person name="Chang J.L."/>
            <person name="Chapple C."/>
            <person name="Chatterji S."/>
            <person name="Chinwalla A."/>
            <person name="Civetta A."/>
            <person name="Clifton S.W."/>
            <person name="Comeron J.M."/>
            <person name="Costello J.C."/>
            <person name="Coyne J.A."/>
            <person name="Daub J."/>
            <person name="David R.G."/>
            <person name="Delcher A.L."/>
            <person name="Delehaunty K."/>
            <person name="Do C.B."/>
            <person name="Ebling H."/>
            <person name="Edwards K."/>
            <person name="Eickbush T."/>
            <person name="Evans J.D."/>
            <person name="Filipski A."/>
            <person name="Findeiss S."/>
            <person name="Freyhult E."/>
            <person name="Fulton L."/>
            <person name="Fulton R."/>
            <person name="Garcia A.C."/>
            <person name="Gardiner A."/>
            <person name="Garfield D.A."/>
            <person name="Garvin B.E."/>
            <person name="Gibson G."/>
            <person name="Gilbert D."/>
            <person name="Gnerre S."/>
            <person name="Godfrey J."/>
            <person name="Good R."/>
            <person name="Gotea V."/>
            <person name="Gravely B."/>
            <person name="Greenberg A.J."/>
            <person name="Griffiths-Jones S."/>
            <person name="Gross S."/>
            <person name="Guigo R."/>
            <person name="Gustafson E.A."/>
            <person name="Haerty W."/>
            <person name="Hahn M.W."/>
            <person name="Halligan D.L."/>
            <person name="Halpern A.L."/>
            <person name="Halter G.M."/>
            <person name="Han M.V."/>
            <person name="Heger A."/>
            <person name="Hillier L."/>
            <person name="Hinrichs A.S."/>
            <person name="Holmes I."/>
            <person name="Hoskins R.A."/>
            <person name="Hubisz M.J."/>
            <person name="Hultmark D."/>
            <person name="Huntley M.A."/>
            <person name="Jaffe D.B."/>
            <person name="Jagadeeshan S."/>
            <person name="Jeck W.R."/>
            <person name="Johnson J."/>
            <person name="Jones C.D."/>
            <person name="Jordan W.C."/>
            <person name="Karpen G.H."/>
            <person name="Kataoka E."/>
            <person name="Keightley P.D."/>
            <person name="Kheradpour P."/>
            <person name="Kirkness E.F."/>
            <person name="Koerich L.B."/>
            <person name="Kristiansen K."/>
            <person name="Kudrna D."/>
            <person name="Kulathinal R.J."/>
            <person name="Kumar S."/>
            <person name="Kwok R."/>
            <person name="Lander E."/>
            <person name="Langley C.H."/>
            <person name="Lapoint R."/>
            <person name="Lazzaro B.P."/>
            <person name="Lee S.J."/>
            <person name="Levesque L."/>
            <person name="Li R."/>
            <person name="Lin C.F."/>
            <person name="Lin M.F."/>
            <person name="Lindblad-Toh K."/>
            <person name="Llopart A."/>
            <person name="Long M."/>
            <person name="Low L."/>
            <person name="Lozovsky E."/>
            <person name="Lu J."/>
            <person name="Luo M."/>
            <person name="Machado C.A."/>
            <person name="Makalowski W."/>
            <person name="Marzo M."/>
            <person name="Matsuda M."/>
            <person name="Matzkin L."/>
            <person name="McAllister B."/>
            <person name="McBride C.S."/>
            <person name="McKernan B."/>
            <person name="McKernan K."/>
            <person name="Mendez-Lago M."/>
            <person name="Minx P."/>
            <person name="Mollenhauer M.U."/>
            <person name="Montooth K."/>
            <person name="Mount S.M."/>
            <person name="Mu X."/>
            <person name="Myers E."/>
            <person name="Negre B."/>
            <person name="Newfeld S."/>
            <person name="Nielsen R."/>
            <person name="Noor M.A."/>
            <person name="O'Grady P."/>
            <person name="Pachter L."/>
            <person name="Papaceit M."/>
            <person name="Parisi M.J."/>
            <person name="Parisi M."/>
            <person name="Parts L."/>
            <person name="Pedersen J.S."/>
            <person name="Pesole G."/>
            <person name="Phillippy A.M."/>
            <person name="Ponting C.P."/>
            <person name="Pop M."/>
            <person name="Porcelli D."/>
            <person name="Powell J.R."/>
            <person name="Prohaska S."/>
            <person name="Pruitt K."/>
            <person name="Puig M."/>
            <person name="Quesneville H."/>
            <person name="Ram K.R."/>
            <person name="Rand D."/>
            <person name="Rasmussen M.D."/>
            <person name="Reed L.K."/>
            <person name="Reenan R."/>
            <person name="Reily A."/>
            <person name="Remington K.A."/>
            <person name="Rieger T.T."/>
            <person name="Ritchie M.G."/>
            <person name="Robin C."/>
            <person name="Rogers Y.H."/>
            <person name="Rohde C."/>
            <person name="Rozas J."/>
            <person name="Rubenfield M.J."/>
            <person name="Ruiz A."/>
            <person name="Russo S."/>
            <person name="Salzberg S.L."/>
            <person name="Sanchez-Gracia A."/>
            <person name="Saranga D.J."/>
            <person name="Sato H."/>
            <person name="Schaeffer S.W."/>
            <person name="Schatz M.C."/>
            <person name="Schlenke T."/>
            <person name="Schwartz R."/>
            <person name="Segarra C."/>
            <person name="Singh R.S."/>
            <person name="Sirot L."/>
            <person name="Sirota M."/>
            <person name="Sisneros N.B."/>
            <person name="Smith C.D."/>
            <person name="Smith T.F."/>
            <person name="Spieth J."/>
            <person name="Stage D.E."/>
            <person name="Stark A."/>
            <person name="Stephan W."/>
            <person name="Strausberg R.L."/>
            <person name="Strempel S."/>
            <person name="Sturgill D."/>
            <person name="Sutton G."/>
            <person name="Sutton G.G."/>
            <person name="Tao W."/>
            <person name="Teichmann S."/>
            <person name="Tobari Y.N."/>
            <person name="Tomimura Y."/>
            <person name="Tsolas J.M."/>
            <person name="Valente V.L."/>
            <person name="Venter E."/>
            <person name="Venter J.C."/>
            <person name="Vicario S."/>
            <person name="Vieira F.G."/>
            <person name="Vilella A.J."/>
            <person name="Villasante A."/>
            <person name="Walenz B."/>
            <person name="Wang J."/>
            <person name="Wasserman M."/>
            <person name="Watts T."/>
            <person name="Wilson D."/>
            <person name="Wilson R.K."/>
            <person name="Wing R.A."/>
            <person name="Wolfner M.F."/>
            <person name="Wong A."/>
            <person name="Wong G.K."/>
            <person name="Wu C.I."/>
            <person name="Wu G."/>
            <person name="Yamamoto D."/>
            <person name="Yang H.P."/>
            <person name="Yang S.P."/>
            <person name="Yorke J.A."/>
            <person name="Yoshida K."/>
            <person name="Zdobnov E."/>
            <person name="Zhang P."/>
            <person name="Zhang Y."/>
            <person name="Zimin A.V."/>
            <person name="Baldwin J."/>
            <person name="Abdouelleil A."/>
            <person name="Abdulkadir J."/>
            <person name="Abebe A."/>
            <person name="Abera B."/>
            <person name="Abreu J."/>
            <person name="Acer S.C."/>
            <person name="Aftuck L."/>
            <person name="Alexander A."/>
            <person name="An P."/>
            <person name="Anderson E."/>
            <person name="Anderson S."/>
            <person name="Arachi H."/>
            <person name="Azer M."/>
            <person name="Bachantsang P."/>
            <person name="Barry A."/>
            <person name="Bayul T."/>
            <person name="Berlin A."/>
            <person name="Bessette D."/>
            <person name="Bloom T."/>
            <person name="Blye J."/>
            <person name="Boguslavskiy L."/>
            <person name="Bonnet C."/>
            <person name="Boukhgalter B."/>
            <person name="Bourzgui I."/>
            <person name="Brown A."/>
            <person name="Cahill P."/>
            <person name="Channer S."/>
            <person name="Cheshatsang Y."/>
            <person name="Chuda L."/>
            <person name="Citroen M."/>
            <person name="Collymore A."/>
            <person name="Cooke P."/>
            <person name="Costello M."/>
            <person name="D'Aco K."/>
            <person name="Daza R."/>
            <person name="De Haan G."/>
            <person name="DeGray S."/>
            <person name="DeMaso C."/>
            <person name="Dhargay N."/>
            <person name="Dooley K."/>
            <person name="Dooley E."/>
            <person name="Doricent M."/>
            <person name="Dorje P."/>
            <person name="Dorjee K."/>
            <person name="Dupes A."/>
            <person name="Elong R."/>
            <person name="Falk J."/>
            <person name="Farina A."/>
            <person name="Faro S."/>
            <person name="Ferguson D."/>
            <person name="Fisher S."/>
            <person name="Foley C.D."/>
            <person name="Franke A."/>
            <person name="Friedrich D."/>
            <person name="Gadbois L."/>
            <person name="Gearin G."/>
            <person name="Gearin C.R."/>
            <person name="Giannoukos G."/>
            <person name="Goode T."/>
            <person name="Graham J."/>
            <person name="Grandbois E."/>
            <person name="Grewal S."/>
            <person name="Gyaltsen K."/>
            <person name="Hafez N."/>
            <person name="Hagos B."/>
            <person name="Hall J."/>
            <person name="Henson C."/>
            <person name="Hollinger A."/>
            <person name="Honan T."/>
            <person name="Huard M.D."/>
            <person name="Hughes L."/>
            <person name="Hurhula B."/>
            <person name="Husby M.E."/>
            <person name="Kamat A."/>
            <person name="Kanga B."/>
            <person name="Kashin S."/>
            <person name="Khazanovich D."/>
            <person name="Kisner P."/>
            <person name="Lance K."/>
            <person name="Lara M."/>
            <person name="Lee W."/>
            <person name="Lennon N."/>
            <person name="Letendre F."/>
            <person name="LeVine R."/>
            <person name="Lipovsky A."/>
            <person name="Liu X."/>
            <person name="Liu J."/>
            <person name="Liu S."/>
            <person name="Lokyitsang T."/>
            <person name="Lokyitsang Y."/>
            <person name="Lubonja R."/>
            <person name="Lui A."/>
            <person name="MacDonald P."/>
            <person name="Magnisalis V."/>
            <person name="Maru K."/>
            <person name="Matthews C."/>
            <person name="McCusker W."/>
            <person name="McDonough S."/>
            <person name="Mehta T."/>
            <person name="Meldrim J."/>
            <person name="Meneus L."/>
            <person name="Mihai O."/>
            <person name="Mihalev A."/>
            <person name="Mihova T."/>
            <person name="Mittelman R."/>
            <person name="Mlenga V."/>
            <person name="Montmayeur A."/>
            <person name="Mulrain L."/>
            <person name="Navidi A."/>
            <person name="Naylor J."/>
            <person name="Negash T."/>
            <person name="Nguyen T."/>
            <person name="Nguyen N."/>
            <person name="Nicol R."/>
            <person name="Norbu C."/>
            <person name="Norbu N."/>
            <person name="Novod N."/>
            <person name="O'Neill B."/>
            <person name="Osman S."/>
            <person name="Markiewicz E."/>
            <person name="Oyono O.L."/>
            <person name="Patti C."/>
            <person name="Phunkhang P."/>
            <person name="Pierre F."/>
            <person name="Priest M."/>
            <person name="Raghuraman S."/>
            <person name="Rege F."/>
            <person name="Reyes R."/>
            <person name="Rise C."/>
            <person name="Rogov P."/>
            <person name="Ross K."/>
            <person name="Ryan E."/>
            <person name="Settipalli S."/>
            <person name="Shea T."/>
            <person name="Sherpa N."/>
            <person name="Shi L."/>
            <person name="Shih D."/>
            <person name="Sparrow T."/>
            <person name="Spaulding J."/>
            <person name="Stalker J."/>
            <person name="Stange-Thomann N."/>
            <person name="Stavropoulos S."/>
            <person name="Stone C."/>
            <person name="Strader C."/>
            <person name="Tesfaye S."/>
            <person name="Thomson T."/>
            <person name="Thoulutsang Y."/>
            <person name="Thoulutsang D."/>
            <person name="Topham K."/>
            <person name="Topping I."/>
            <person name="Tsamla T."/>
            <person name="Vassiliev H."/>
            <person name="Vo A."/>
            <person name="Wangchuk T."/>
            <person name="Wangdi T."/>
            <person name="Weiand M."/>
            <person name="Wilkinson J."/>
            <person name="Wilson A."/>
            <person name="Yadav S."/>
            <person name="Young G."/>
            <person name="Yu Q."/>
            <person name="Zembek L."/>
            <person name="Zhong D."/>
            <person name="Zimmer A."/>
            <person name="Zwirko Z."/>
            <person name="Jaffe D.B."/>
            <person name="Alvarez P."/>
            <person name="Brockman W."/>
            <person name="Butler J."/>
            <person name="Chin C."/>
            <person name="Gnerre S."/>
            <person name="Grabherr M."/>
            <person name="Kleber M."/>
            <person name="Mauceli E."/>
            <person name="MacCallum I."/>
        </authorList>
    </citation>
    <scope>NUCLEOTIDE SEQUENCE [LARGE SCALE GENOMIC DNA]</scope>
    <source>
        <strain evidence="3">Tucson 15010-1051.87</strain>
    </source>
</reference>
<protein>
    <submittedName>
        <fullName evidence="2">Uncharacterized protein</fullName>
    </submittedName>
</protein>